<evidence type="ECO:0000256" key="5">
    <source>
        <dbReference type="ARBA" id="ARBA00022723"/>
    </source>
</evidence>
<evidence type="ECO:0000313" key="10">
    <source>
        <dbReference type="EnsemblMetazoa" id="XP_050505022.1"/>
    </source>
</evidence>
<keyword evidence="7" id="KW-0539">Nucleus</keyword>
<dbReference type="EnsemblMetazoa" id="XM_050649065.1">
    <property type="protein sequence ID" value="XP_050505022.1"/>
    <property type="gene ID" value="LOC126883481"/>
</dbReference>
<protein>
    <recommendedName>
        <fullName evidence="9">DDE Tnp4 domain-containing protein</fullName>
    </recommendedName>
</protein>
<evidence type="ECO:0000256" key="7">
    <source>
        <dbReference type="ARBA" id="ARBA00023242"/>
    </source>
</evidence>
<dbReference type="RefSeq" id="XP_050505022.1">
    <property type="nucleotide sequence ID" value="XM_050649065.1"/>
</dbReference>
<keyword evidence="5" id="KW-0479">Metal-binding</keyword>
<feature type="domain" description="DDE Tnp4" evidence="9">
    <location>
        <begin position="158"/>
        <end position="308"/>
    </location>
</feature>
<evidence type="ECO:0000256" key="3">
    <source>
        <dbReference type="ARBA" id="ARBA00006958"/>
    </source>
</evidence>
<dbReference type="PANTHER" id="PTHR22930">
    <property type="match status" value="1"/>
</dbReference>
<dbReference type="InterPro" id="IPR045249">
    <property type="entry name" value="HARBI1-like"/>
</dbReference>
<evidence type="ECO:0000256" key="8">
    <source>
        <dbReference type="SAM" id="MobiDB-lite"/>
    </source>
</evidence>
<proteinExistence type="inferred from homology"/>
<accession>A0ABM5K4A7</accession>
<keyword evidence="4" id="KW-0540">Nuclease</keyword>
<comment type="subcellular location">
    <subcellularLocation>
        <location evidence="2">Nucleus</location>
    </subcellularLocation>
</comment>
<sequence>MFYNRLLSSSASSDEDRNEQRERRRRPRLLLQRRNPFGEFDDVDFKTRFRLSKDSVDQLLHLIGNQLHPLSNRNRPIDVRNQVLIALRFYATGSFQICTGDHFNVSKATVCRIVRKVSHYIALLRPQFLQMPQNRNELNKVQNDFYHILRFPRVLGAIDCTHIKIQAPGGEHGELFRNRKGWFSINVQATCNAQLKFIDIVARWPGSVHDSTIFNDSLLRARLENNEFPDCYLLGDSGYACKKYLLTPLLNPQTRSEQAYNRAHIRTRNVIERAFGVWKRRFPCLSVGMRIKEQTTLAVIVATAVLHNMAIGIGDEVPNEEIPIALEQPELQLQELPNTHNAVRTALINTVF</sequence>
<keyword evidence="6" id="KW-0378">Hydrolase</keyword>
<dbReference type="GeneID" id="126883481"/>
<reference evidence="10" key="1">
    <citation type="submission" date="2025-05" db="UniProtKB">
        <authorList>
            <consortium name="EnsemblMetazoa"/>
        </authorList>
    </citation>
    <scope>IDENTIFICATION</scope>
</reference>
<feature type="compositionally biased region" description="Polar residues" evidence="8">
    <location>
        <begin position="1"/>
        <end position="12"/>
    </location>
</feature>
<feature type="region of interest" description="Disordered" evidence="8">
    <location>
        <begin position="1"/>
        <end position="26"/>
    </location>
</feature>
<dbReference type="Proteomes" id="UP001652700">
    <property type="component" value="Unplaced"/>
</dbReference>
<evidence type="ECO:0000256" key="1">
    <source>
        <dbReference type="ARBA" id="ARBA00001968"/>
    </source>
</evidence>
<evidence type="ECO:0000256" key="6">
    <source>
        <dbReference type="ARBA" id="ARBA00022801"/>
    </source>
</evidence>
<evidence type="ECO:0000256" key="4">
    <source>
        <dbReference type="ARBA" id="ARBA00022722"/>
    </source>
</evidence>
<evidence type="ECO:0000259" key="9">
    <source>
        <dbReference type="Pfam" id="PF13359"/>
    </source>
</evidence>
<keyword evidence="11" id="KW-1185">Reference proteome</keyword>
<comment type="similarity">
    <text evidence="3">Belongs to the HARBI1 family.</text>
</comment>
<dbReference type="PANTHER" id="PTHR22930:SF289">
    <property type="entry name" value="DDE TNP4 DOMAIN-CONTAINING PROTEIN-RELATED"/>
    <property type="match status" value="1"/>
</dbReference>
<dbReference type="InterPro" id="IPR027806">
    <property type="entry name" value="HARBI1_dom"/>
</dbReference>
<dbReference type="Pfam" id="PF13359">
    <property type="entry name" value="DDE_Tnp_4"/>
    <property type="match status" value="1"/>
</dbReference>
<organism evidence="10 11">
    <name type="scientific">Diabrotica virgifera virgifera</name>
    <name type="common">western corn rootworm</name>
    <dbReference type="NCBI Taxonomy" id="50390"/>
    <lineage>
        <taxon>Eukaryota</taxon>
        <taxon>Metazoa</taxon>
        <taxon>Ecdysozoa</taxon>
        <taxon>Arthropoda</taxon>
        <taxon>Hexapoda</taxon>
        <taxon>Insecta</taxon>
        <taxon>Pterygota</taxon>
        <taxon>Neoptera</taxon>
        <taxon>Endopterygota</taxon>
        <taxon>Coleoptera</taxon>
        <taxon>Polyphaga</taxon>
        <taxon>Cucujiformia</taxon>
        <taxon>Chrysomeloidea</taxon>
        <taxon>Chrysomelidae</taxon>
        <taxon>Galerucinae</taxon>
        <taxon>Diabroticina</taxon>
        <taxon>Diabroticites</taxon>
        <taxon>Diabrotica</taxon>
    </lineage>
</organism>
<evidence type="ECO:0000313" key="11">
    <source>
        <dbReference type="Proteomes" id="UP001652700"/>
    </source>
</evidence>
<evidence type="ECO:0000256" key="2">
    <source>
        <dbReference type="ARBA" id="ARBA00004123"/>
    </source>
</evidence>
<name>A0ABM5K4A7_DIAVI</name>
<comment type="cofactor">
    <cofactor evidence="1">
        <name>a divalent metal cation</name>
        <dbReference type="ChEBI" id="CHEBI:60240"/>
    </cofactor>
</comment>